<evidence type="ECO:0000259" key="1">
    <source>
        <dbReference type="Pfam" id="PF07883"/>
    </source>
</evidence>
<feature type="domain" description="Cupin type-2" evidence="1">
    <location>
        <begin position="40"/>
        <end position="107"/>
    </location>
</feature>
<dbReference type="OrthoDB" id="9791297at2"/>
<organism evidence="2 3">
    <name type="scientific">Desulfurella amilsii</name>
    <dbReference type="NCBI Taxonomy" id="1562698"/>
    <lineage>
        <taxon>Bacteria</taxon>
        <taxon>Pseudomonadati</taxon>
        <taxon>Campylobacterota</taxon>
        <taxon>Desulfurellia</taxon>
        <taxon>Desulfurellales</taxon>
        <taxon>Desulfurellaceae</taxon>
        <taxon>Desulfurella</taxon>
    </lineage>
</organism>
<sequence>MREFQKIENLEFIEHSANKNVKIGYVFTHKNDSVEFTSAIVKIPKGESIPEHTHDVYDIICPVSGKGRIWVENAGECELKKGVFVKVPPHTKHRIFDVQEDLEIYDIFSGFLL</sequence>
<evidence type="ECO:0000313" key="2">
    <source>
        <dbReference type="EMBL" id="OSS42633.1"/>
    </source>
</evidence>
<accession>A0A1X4XYP2</accession>
<dbReference type="InterPro" id="IPR011051">
    <property type="entry name" value="RmlC_Cupin_sf"/>
</dbReference>
<evidence type="ECO:0000313" key="3">
    <source>
        <dbReference type="Proteomes" id="UP000194141"/>
    </source>
</evidence>
<dbReference type="InterPro" id="IPR013096">
    <property type="entry name" value="Cupin_2"/>
</dbReference>
<dbReference type="Proteomes" id="UP000194141">
    <property type="component" value="Unassembled WGS sequence"/>
</dbReference>
<proteinExistence type="predicted"/>
<dbReference type="RefSeq" id="WP_086033263.1">
    <property type="nucleotide sequence ID" value="NZ_MDSU01000011.1"/>
</dbReference>
<dbReference type="Gene3D" id="2.60.120.10">
    <property type="entry name" value="Jelly Rolls"/>
    <property type="match status" value="1"/>
</dbReference>
<gene>
    <name evidence="2" type="ORF">DESAMIL20_517</name>
</gene>
<dbReference type="InterPro" id="IPR014710">
    <property type="entry name" value="RmlC-like_jellyroll"/>
</dbReference>
<protein>
    <recommendedName>
        <fullName evidence="1">Cupin type-2 domain-containing protein</fullName>
    </recommendedName>
</protein>
<dbReference type="AlphaFoldDB" id="A0A1X4XYP2"/>
<dbReference type="Pfam" id="PF07883">
    <property type="entry name" value="Cupin_2"/>
    <property type="match status" value="1"/>
</dbReference>
<name>A0A1X4XYP2_9BACT</name>
<comment type="caution">
    <text evidence="2">The sequence shown here is derived from an EMBL/GenBank/DDBJ whole genome shotgun (WGS) entry which is preliminary data.</text>
</comment>
<dbReference type="STRING" id="1562698.DESAMIL20_517"/>
<dbReference type="SUPFAM" id="SSF51182">
    <property type="entry name" value="RmlC-like cupins"/>
    <property type="match status" value="1"/>
</dbReference>
<dbReference type="EMBL" id="MDSU01000011">
    <property type="protein sequence ID" value="OSS42633.1"/>
    <property type="molecule type" value="Genomic_DNA"/>
</dbReference>
<reference evidence="2 3" key="1">
    <citation type="journal article" date="2017" name="Front. Microbiol.">
        <title>Genome Sequence of Desulfurella amilsii Strain TR1 and Comparative Genomics of Desulfurellaceae Family.</title>
        <authorList>
            <person name="Florentino A.P."/>
            <person name="Stams A.J."/>
            <person name="Sanchez-Andrea I."/>
        </authorList>
    </citation>
    <scope>NUCLEOTIDE SEQUENCE [LARGE SCALE GENOMIC DNA]</scope>
    <source>
        <strain evidence="2 3">TR1</strain>
    </source>
</reference>
<keyword evidence="3" id="KW-1185">Reference proteome</keyword>